<accession>C8NHY8</accession>
<dbReference type="STRING" id="638301.HMPREF0444_1533"/>
<proteinExistence type="predicted"/>
<keyword evidence="1" id="KW-0812">Transmembrane</keyword>
<keyword evidence="1" id="KW-1133">Transmembrane helix</keyword>
<dbReference type="Proteomes" id="UP000005926">
    <property type="component" value="Unassembled WGS sequence"/>
</dbReference>
<keyword evidence="3" id="KW-1185">Reference proteome</keyword>
<evidence type="ECO:0000313" key="3">
    <source>
        <dbReference type="Proteomes" id="UP000005926"/>
    </source>
</evidence>
<organism evidence="2 3">
    <name type="scientific">Granulicatella adiacens ATCC 49175</name>
    <dbReference type="NCBI Taxonomy" id="638301"/>
    <lineage>
        <taxon>Bacteria</taxon>
        <taxon>Bacillati</taxon>
        <taxon>Bacillota</taxon>
        <taxon>Bacilli</taxon>
        <taxon>Lactobacillales</taxon>
        <taxon>Carnobacteriaceae</taxon>
        <taxon>Granulicatella</taxon>
    </lineage>
</organism>
<reference evidence="2 3" key="1">
    <citation type="submission" date="2009-08" db="EMBL/GenBank/DDBJ databases">
        <authorList>
            <person name="Muzny D."/>
            <person name="Qin X."/>
            <person name="Deng J."/>
            <person name="Jiang H."/>
            <person name="Liu Y."/>
            <person name="Qu J."/>
            <person name="Song X.-Z."/>
            <person name="Zhang L."/>
            <person name="Thornton R."/>
            <person name="Coyle M."/>
            <person name="Francisco L."/>
            <person name="Jackson L."/>
            <person name="Javaid M."/>
            <person name="Korchina V."/>
            <person name="Kovar C."/>
            <person name="Mata R."/>
            <person name="Mathew T."/>
            <person name="Ngo R."/>
            <person name="Nguyen L."/>
            <person name="Nguyen N."/>
            <person name="Okwuonu G."/>
            <person name="Ongeri F."/>
            <person name="Pham C."/>
            <person name="Simmons D."/>
            <person name="Wilczek-Boney K."/>
            <person name="Hale W."/>
            <person name="Jakkamsetti A."/>
            <person name="Pham P."/>
            <person name="Ruth R."/>
            <person name="San Lucas F."/>
            <person name="Warren J."/>
            <person name="Zhang J."/>
            <person name="Zhao Z."/>
            <person name="Zhou C."/>
            <person name="Zhu D."/>
            <person name="Lee S."/>
            <person name="Bess C."/>
            <person name="Blankenburg K."/>
            <person name="Forbes L."/>
            <person name="Fu Q."/>
            <person name="Gubbala S."/>
            <person name="Hirani K."/>
            <person name="Jayaseelan J.C."/>
            <person name="Lara F."/>
            <person name="Munidasa M."/>
            <person name="Palculict T."/>
            <person name="Patil S."/>
            <person name="Pu L.-L."/>
            <person name="Saada N."/>
            <person name="Tang L."/>
            <person name="Weissenberger G."/>
            <person name="Zhu Y."/>
            <person name="Hemphill L."/>
            <person name="Shang Y."/>
            <person name="Youmans B."/>
            <person name="Ayvaz T."/>
            <person name="Ross M."/>
            <person name="Santibanez J."/>
            <person name="Aqrawi P."/>
            <person name="Gross S."/>
            <person name="Joshi V."/>
            <person name="Fowler G."/>
            <person name="Nazareth L."/>
            <person name="Reid J."/>
            <person name="Worley K."/>
            <person name="Petrosino J."/>
            <person name="Highlander S."/>
            <person name="Gibbs R."/>
        </authorList>
    </citation>
    <scope>NUCLEOTIDE SEQUENCE [LARGE SCALE GENOMIC DNA]</scope>
    <source>
        <strain evidence="2 3">ATCC 49175</strain>
    </source>
</reference>
<dbReference type="EMBL" id="ACKZ01000021">
    <property type="protein sequence ID" value="EEW36801.1"/>
    <property type="molecule type" value="Genomic_DNA"/>
</dbReference>
<protein>
    <submittedName>
        <fullName evidence="2">Uncharacterized protein</fullName>
    </submittedName>
</protein>
<evidence type="ECO:0000256" key="1">
    <source>
        <dbReference type="SAM" id="Phobius"/>
    </source>
</evidence>
<comment type="caution">
    <text evidence="2">The sequence shown here is derived from an EMBL/GenBank/DDBJ whole genome shotgun (WGS) entry which is preliminary data.</text>
</comment>
<dbReference type="HOGENOM" id="CLU_2422813_0_0_9"/>
<dbReference type="RefSeq" id="WP_005608138.1">
    <property type="nucleotide sequence ID" value="NZ_CP102283.1"/>
</dbReference>
<gene>
    <name evidence="2" type="ORF">HMPREF0444_1533</name>
</gene>
<sequence>MKKHEIGGENVERRITKQVIKENPELTNGFGCLSFLAFVFLVLAIVFFNKIALSIAIILSGLSLMILWTFKQKIKRKLEEYEWVKTRGEEQ</sequence>
<feature type="transmembrane region" description="Helical" evidence="1">
    <location>
        <begin position="26"/>
        <end position="45"/>
    </location>
</feature>
<feature type="transmembrane region" description="Helical" evidence="1">
    <location>
        <begin position="51"/>
        <end position="70"/>
    </location>
</feature>
<keyword evidence="1" id="KW-0472">Membrane</keyword>
<dbReference type="GeneID" id="78412272"/>
<evidence type="ECO:0000313" key="2">
    <source>
        <dbReference type="EMBL" id="EEW36801.1"/>
    </source>
</evidence>
<dbReference type="AlphaFoldDB" id="C8NHY8"/>
<name>C8NHY8_9LACT</name>